<dbReference type="InterPro" id="IPR029021">
    <property type="entry name" value="Prot-tyrosine_phosphatase-like"/>
</dbReference>
<dbReference type="PIRSF" id="PIRSF000926">
    <property type="entry name" value="Tyr-Ptase_nr1"/>
    <property type="match status" value="1"/>
</dbReference>
<evidence type="ECO:0000256" key="6">
    <source>
        <dbReference type="ARBA" id="ARBA00022801"/>
    </source>
</evidence>
<keyword evidence="8" id="KW-0904">Protein phosphatase</keyword>
<dbReference type="InterPro" id="IPR000387">
    <property type="entry name" value="Tyr_Pase_dom"/>
</dbReference>
<feature type="region of interest" description="Disordered" evidence="12">
    <location>
        <begin position="266"/>
        <end position="340"/>
    </location>
</feature>
<proteinExistence type="inferred from homology"/>
<dbReference type="GO" id="GO:0005634">
    <property type="term" value="C:nucleus"/>
    <property type="evidence" value="ECO:0007669"/>
    <property type="project" value="TreeGrafter"/>
</dbReference>
<keyword evidence="7" id="KW-0256">Endoplasmic reticulum</keyword>
<keyword evidence="5" id="KW-0597">Phosphoprotein</keyword>
<evidence type="ECO:0000256" key="5">
    <source>
        <dbReference type="ARBA" id="ARBA00022553"/>
    </source>
</evidence>
<evidence type="ECO:0000256" key="9">
    <source>
        <dbReference type="ARBA" id="ARBA00023136"/>
    </source>
</evidence>
<dbReference type="GO" id="GO:0046426">
    <property type="term" value="P:negative regulation of receptor signaling pathway via JAK-STAT"/>
    <property type="evidence" value="ECO:0007669"/>
    <property type="project" value="TreeGrafter"/>
</dbReference>
<dbReference type="STRING" id="307972.A0A2G8KXL9"/>
<feature type="active site" description="Phosphocysteine intermediate" evidence="10">
    <location>
        <position position="165"/>
    </location>
</feature>
<keyword evidence="13" id="KW-1133">Transmembrane helix</keyword>
<dbReference type="PROSITE" id="PS50055">
    <property type="entry name" value="TYR_PHOSPHATASE_PTP"/>
    <property type="match status" value="1"/>
</dbReference>
<evidence type="ECO:0000256" key="11">
    <source>
        <dbReference type="PIRSR" id="PIRSR000926-2"/>
    </source>
</evidence>
<feature type="domain" description="Tyrosine-protein phosphatase" evidence="14">
    <location>
        <begin position="1"/>
        <end position="248"/>
    </location>
</feature>
<evidence type="ECO:0000313" key="17">
    <source>
        <dbReference type="Proteomes" id="UP000230750"/>
    </source>
</evidence>
<accession>A0A2G8KXL9</accession>
<dbReference type="GO" id="GO:0019901">
    <property type="term" value="F:protein kinase binding"/>
    <property type="evidence" value="ECO:0007669"/>
    <property type="project" value="TreeGrafter"/>
</dbReference>
<keyword evidence="9 13" id="KW-0472">Membrane</keyword>
<dbReference type="InterPro" id="IPR051985">
    <property type="entry name" value="NR_tyrosine_phosphatase"/>
</dbReference>
<comment type="subcellular location">
    <subcellularLocation>
        <location evidence="2">Endomembrane system</location>
    </subcellularLocation>
    <subcellularLocation>
        <location evidence="1">Endoplasmic reticulum</location>
    </subcellularLocation>
</comment>
<dbReference type="OrthoDB" id="9450131at2759"/>
<evidence type="ECO:0000256" key="4">
    <source>
        <dbReference type="ARBA" id="ARBA00013064"/>
    </source>
</evidence>
<dbReference type="PRINTS" id="PR00700">
    <property type="entry name" value="PRTYPHPHTASE"/>
</dbReference>
<keyword evidence="17" id="KW-1185">Reference proteome</keyword>
<dbReference type="PROSITE" id="PS00383">
    <property type="entry name" value="TYR_PHOSPHATASE_1"/>
    <property type="match status" value="1"/>
</dbReference>
<dbReference type="SUPFAM" id="SSF52799">
    <property type="entry name" value="(Phosphotyrosine protein) phosphatases II"/>
    <property type="match status" value="1"/>
</dbReference>
<dbReference type="EMBL" id="MRZV01000314">
    <property type="protein sequence ID" value="PIK52763.1"/>
    <property type="molecule type" value="Genomic_DNA"/>
</dbReference>
<keyword evidence="13" id="KW-0812">Transmembrane</keyword>
<dbReference type="PANTHER" id="PTHR46047:SF3">
    <property type="entry name" value="TYROSINE-PROTEIN PHOSPHATASE NON-RECEPTOR TYPE 61F"/>
    <property type="match status" value="1"/>
</dbReference>
<dbReference type="PROSITE" id="PS50056">
    <property type="entry name" value="TYR_PHOSPHATASE_2"/>
    <property type="match status" value="1"/>
</dbReference>
<evidence type="ECO:0000256" key="10">
    <source>
        <dbReference type="PIRSR" id="PIRSR000926-1"/>
    </source>
</evidence>
<feature type="compositionally biased region" description="Basic and acidic residues" evidence="12">
    <location>
        <begin position="318"/>
        <end position="331"/>
    </location>
</feature>
<dbReference type="GO" id="GO:0070373">
    <property type="term" value="P:negative regulation of ERK1 and ERK2 cascade"/>
    <property type="evidence" value="ECO:0007669"/>
    <property type="project" value="TreeGrafter"/>
</dbReference>
<dbReference type="AlphaFoldDB" id="A0A2G8KXL9"/>
<feature type="non-terminal residue" evidence="16">
    <location>
        <position position="1"/>
    </location>
</feature>
<gene>
    <name evidence="16" type="ORF">BSL78_10337</name>
</gene>
<keyword evidence="6" id="KW-0378">Hydrolase</keyword>
<feature type="domain" description="Tyrosine specific protein phosphatases" evidence="15">
    <location>
        <begin position="139"/>
        <end position="239"/>
    </location>
</feature>
<dbReference type="InterPro" id="IPR012265">
    <property type="entry name" value="Ptpn1/Ptpn2"/>
</dbReference>
<dbReference type="InterPro" id="IPR003595">
    <property type="entry name" value="Tyr_Pase_cat"/>
</dbReference>
<dbReference type="PANTHER" id="PTHR46047">
    <property type="entry name" value="TYROSINE-PROTEIN PHOSPHATASE NON-RECEPTOR TYPE 61F"/>
    <property type="match status" value="1"/>
</dbReference>
<dbReference type="Gene3D" id="3.90.190.10">
    <property type="entry name" value="Protein tyrosine phosphatase superfamily"/>
    <property type="match status" value="1"/>
</dbReference>
<dbReference type="GO" id="GO:0004726">
    <property type="term" value="F:non-membrane spanning protein tyrosine phosphatase activity"/>
    <property type="evidence" value="ECO:0007669"/>
    <property type="project" value="TreeGrafter"/>
</dbReference>
<dbReference type="SMART" id="SM00404">
    <property type="entry name" value="PTPc_motif"/>
    <property type="match status" value="1"/>
</dbReference>
<comment type="caution">
    <text evidence="16">The sequence shown here is derived from an EMBL/GenBank/DDBJ whole genome shotgun (WGS) entry which is preliminary data.</text>
</comment>
<dbReference type="InterPro" id="IPR016130">
    <property type="entry name" value="Tyr_Pase_AS"/>
</dbReference>
<protein>
    <recommendedName>
        <fullName evidence="4">protein-tyrosine-phosphatase</fullName>
        <ecNumber evidence="4">3.1.3.48</ecNumber>
    </recommendedName>
</protein>
<evidence type="ECO:0000313" key="16">
    <source>
        <dbReference type="EMBL" id="PIK52763.1"/>
    </source>
</evidence>
<feature type="binding site" evidence="11">
    <location>
        <begin position="165"/>
        <end position="171"/>
    </location>
    <ligand>
        <name>substrate</name>
    </ligand>
</feature>
<evidence type="ECO:0000256" key="1">
    <source>
        <dbReference type="ARBA" id="ARBA00004240"/>
    </source>
</evidence>
<evidence type="ECO:0000256" key="8">
    <source>
        <dbReference type="ARBA" id="ARBA00022912"/>
    </source>
</evidence>
<organism evidence="16 17">
    <name type="scientific">Stichopus japonicus</name>
    <name type="common">Sea cucumber</name>
    <dbReference type="NCBI Taxonomy" id="307972"/>
    <lineage>
        <taxon>Eukaryota</taxon>
        <taxon>Metazoa</taxon>
        <taxon>Echinodermata</taxon>
        <taxon>Eleutherozoa</taxon>
        <taxon>Echinozoa</taxon>
        <taxon>Holothuroidea</taxon>
        <taxon>Aspidochirotacea</taxon>
        <taxon>Aspidochirotida</taxon>
        <taxon>Stichopodidae</taxon>
        <taxon>Apostichopus</taxon>
    </lineage>
</organism>
<name>A0A2G8KXL9_STIJA</name>
<dbReference type="EC" id="3.1.3.48" evidence="4"/>
<dbReference type="Proteomes" id="UP000230750">
    <property type="component" value="Unassembled WGS sequence"/>
</dbReference>
<sequence>DHSRVKLEKGDSDYINASLVEVPEANRKYILAQGPLDHTVDHFWQMVWEQKSKAIIMLTNLIERGTIKCSSYYPREDEEDHVLLSDDPFLKVTCLSVQRHSYYRVNTFELEEVSSGKKREVLHFHYASWSDFSVPQSPEAFLKFLHQVRLSGSLDSTVGPPVIHCSAGIGRSGTFCLVDSSLVLFAIQTQRMELVSQRYTLCIVVNQETRRSNGLQLQQLLLEMRKCRMGLIQTPEQLRFSYIAVLEGANTILERGSLGDILIENNEPEEAPPLPPRVKRPNSSTESTPTEETKPLVEDEAGETKNSEQELRKRKRDEKKEELAKKVSDMKKKMKTSESWNETRSTLNKIGMGVGVGVVAAIALIAIVNYFSH</sequence>
<evidence type="ECO:0000259" key="14">
    <source>
        <dbReference type="PROSITE" id="PS50055"/>
    </source>
</evidence>
<feature type="compositionally biased region" description="Basic and acidic residues" evidence="12">
    <location>
        <begin position="291"/>
        <end position="311"/>
    </location>
</feature>
<evidence type="ECO:0000256" key="12">
    <source>
        <dbReference type="SAM" id="MobiDB-lite"/>
    </source>
</evidence>
<dbReference type="InterPro" id="IPR000242">
    <property type="entry name" value="PTP_cat"/>
</dbReference>
<feature type="transmembrane region" description="Helical" evidence="13">
    <location>
        <begin position="350"/>
        <end position="371"/>
    </location>
</feature>
<comment type="similarity">
    <text evidence="3">Belongs to the protein-tyrosine phosphatase family. Non-receptor class 1 subfamily.</text>
</comment>
<evidence type="ECO:0000256" key="7">
    <source>
        <dbReference type="ARBA" id="ARBA00022824"/>
    </source>
</evidence>
<evidence type="ECO:0000256" key="13">
    <source>
        <dbReference type="SAM" id="Phobius"/>
    </source>
</evidence>
<feature type="binding site" evidence="11">
    <location>
        <position position="131"/>
    </location>
    <ligand>
        <name>substrate</name>
    </ligand>
</feature>
<evidence type="ECO:0000259" key="15">
    <source>
        <dbReference type="PROSITE" id="PS50056"/>
    </source>
</evidence>
<dbReference type="GO" id="GO:0005783">
    <property type="term" value="C:endoplasmic reticulum"/>
    <property type="evidence" value="ECO:0007669"/>
    <property type="project" value="UniProtKB-SubCell"/>
</dbReference>
<dbReference type="Pfam" id="PF00102">
    <property type="entry name" value="Y_phosphatase"/>
    <property type="match status" value="1"/>
</dbReference>
<evidence type="ECO:0000256" key="2">
    <source>
        <dbReference type="ARBA" id="ARBA00004308"/>
    </source>
</evidence>
<reference evidence="16 17" key="1">
    <citation type="journal article" date="2017" name="PLoS Biol.">
        <title>The sea cucumber genome provides insights into morphological evolution and visceral regeneration.</title>
        <authorList>
            <person name="Zhang X."/>
            <person name="Sun L."/>
            <person name="Yuan J."/>
            <person name="Sun Y."/>
            <person name="Gao Y."/>
            <person name="Zhang L."/>
            <person name="Li S."/>
            <person name="Dai H."/>
            <person name="Hamel J.F."/>
            <person name="Liu C."/>
            <person name="Yu Y."/>
            <person name="Liu S."/>
            <person name="Lin W."/>
            <person name="Guo K."/>
            <person name="Jin S."/>
            <person name="Xu P."/>
            <person name="Storey K.B."/>
            <person name="Huan P."/>
            <person name="Zhang T."/>
            <person name="Zhou Y."/>
            <person name="Zhang J."/>
            <person name="Lin C."/>
            <person name="Li X."/>
            <person name="Xing L."/>
            <person name="Huo D."/>
            <person name="Sun M."/>
            <person name="Wang L."/>
            <person name="Mercier A."/>
            <person name="Li F."/>
            <person name="Yang H."/>
            <person name="Xiang J."/>
        </authorList>
    </citation>
    <scope>NUCLEOTIDE SEQUENCE [LARGE SCALE GENOMIC DNA]</scope>
    <source>
        <strain evidence="16">Shaxun</strain>
        <tissue evidence="16">Muscle</tissue>
    </source>
</reference>
<feature type="binding site" evidence="11">
    <location>
        <position position="233"/>
    </location>
    <ligand>
        <name>substrate</name>
    </ligand>
</feature>
<evidence type="ECO:0000256" key="3">
    <source>
        <dbReference type="ARBA" id="ARBA00009701"/>
    </source>
</evidence>
<dbReference type="SMART" id="SM00194">
    <property type="entry name" value="PTPc"/>
    <property type="match status" value="1"/>
</dbReference>